<comment type="caution">
    <text evidence="9">The sequence shown here is derived from an EMBL/GenBank/DDBJ whole genome shotgun (WGS) entry which is preliminary data.</text>
</comment>
<dbReference type="Gene3D" id="1.10.3720.10">
    <property type="entry name" value="MetI-like"/>
    <property type="match status" value="1"/>
</dbReference>
<organism evidence="9 10">
    <name type="scientific">Litorilinea aerophila</name>
    <dbReference type="NCBI Taxonomy" id="1204385"/>
    <lineage>
        <taxon>Bacteria</taxon>
        <taxon>Bacillati</taxon>
        <taxon>Chloroflexota</taxon>
        <taxon>Caldilineae</taxon>
        <taxon>Caldilineales</taxon>
        <taxon>Caldilineaceae</taxon>
        <taxon>Litorilinea</taxon>
    </lineage>
</organism>
<dbReference type="InParanoid" id="A0A540VET9"/>
<protein>
    <submittedName>
        <fullName evidence="9">ABC transporter permease</fullName>
    </submittedName>
</protein>
<evidence type="ECO:0000313" key="9">
    <source>
        <dbReference type="EMBL" id="TQE95274.1"/>
    </source>
</evidence>
<evidence type="ECO:0000256" key="3">
    <source>
        <dbReference type="ARBA" id="ARBA00022475"/>
    </source>
</evidence>
<dbReference type="PANTHER" id="PTHR30465:SF74">
    <property type="entry name" value="OLIGOPEPTIDE TRANSPORT SYSTEM PERMEASE PROTEIN OPPB"/>
    <property type="match status" value="1"/>
</dbReference>
<keyword evidence="3" id="KW-1003">Cell membrane</keyword>
<evidence type="ECO:0000256" key="4">
    <source>
        <dbReference type="ARBA" id="ARBA00022692"/>
    </source>
</evidence>
<feature type="domain" description="ABC transmembrane type-1" evidence="8">
    <location>
        <begin position="95"/>
        <end position="301"/>
    </location>
</feature>
<dbReference type="EMBL" id="VIGC01000015">
    <property type="protein sequence ID" value="TQE95274.1"/>
    <property type="molecule type" value="Genomic_DNA"/>
</dbReference>
<dbReference type="RefSeq" id="WP_141610552.1">
    <property type="nucleotide sequence ID" value="NZ_VIGC02000015.1"/>
</dbReference>
<dbReference type="PANTHER" id="PTHR30465">
    <property type="entry name" value="INNER MEMBRANE ABC TRANSPORTER"/>
    <property type="match status" value="1"/>
</dbReference>
<dbReference type="InterPro" id="IPR045621">
    <property type="entry name" value="BPD_transp_1_N"/>
</dbReference>
<name>A0A540VET9_9CHLR</name>
<evidence type="ECO:0000256" key="5">
    <source>
        <dbReference type="ARBA" id="ARBA00022989"/>
    </source>
</evidence>
<comment type="subcellular location">
    <subcellularLocation>
        <location evidence="1 7">Cell membrane</location>
        <topology evidence="1 7">Multi-pass membrane protein</topology>
    </subcellularLocation>
</comment>
<dbReference type="Proteomes" id="UP000317371">
    <property type="component" value="Unassembled WGS sequence"/>
</dbReference>
<feature type="transmembrane region" description="Helical" evidence="7">
    <location>
        <begin position="282"/>
        <end position="308"/>
    </location>
</feature>
<feature type="transmembrane region" description="Helical" evidence="7">
    <location>
        <begin position="134"/>
        <end position="162"/>
    </location>
</feature>
<dbReference type="InterPro" id="IPR000515">
    <property type="entry name" value="MetI-like"/>
</dbReference>
<comment type="similarity">
    <text evidence="7">Belongs to the binding-protein-dependent transport system permease family.</text>
</comment>
<feature type="transmembrane region" description="Helical" evidence="7">
    <location>
        <begin position="238"/>
        <end position="262"/>
    </location>
</feature>
<dbReference type="GO" id="GO:0005886">
    <property type="term" value="C:plasma membrane"/>
    <property type="evidence" value="ECO:0007669"/>
    <property type="project" value="UniProtKB-SubCell"/>
</dbReference>
<evidence type="ECO:0000256" key="6">
    <source>
        <dbReference type="ARBA" id="ARBA00023136"/>
    </source>
</evidence>
<dbReference type="OrthoDB" id="9772184at2"/>
<evidence type="ECO:0000313" key="10">
    <source>
        <dbReference type="Proteomes" id="UP000317371"/>
    </source>
</evidence>
<dbReference type="InterPro" id="IPR035906">
    <property type="entry name" value="MetI-like_sf"/>
</dbReference>
<sequence>MTRYILGRLLSLLFVVIMVSMITFSLMHAVPGGPFDEGKQPLPPAAKANIMRKYGLDKPVWQQYLNYMKNALRFDFGIPYQQPTTTVAELIAKTWKITAQVGALTVFLAFSLGITLGIIAAYHQNSWIDNAVTFMATLGIVMPNFVIGTLAILLFAVYLDWLPMGGWSDSTCLVGRYFCTDWIMPVVAYALAPMAIIARYTRASVVEYMHADFVRTARAKGLGERSVMLRHVLRNAMIPLVTVAGPIIPDLMTGSIFIESIFRIPGLGKYFVTSTFNRDYPMIMATILLIAVLWGLVYLLTDIVYTWIDPRVRLGAQEGQ</sequence>
<accession>A0A540VET9</accession>
<dbReference type="Pfam" id="PF19300">
    <property type="entry name" value="BPD_transp_1_N"/>
    <property type="match status" value="1"/>
</dbReference>
<keyword evidence="2 7" id="KW-0813">Transport</keyword>
<dbReference type="Pfam" id="PF00528">
    <property type="entry name" value="BPD_transp_1"/>
    <property type="match status" value="1"/>
</dbReference>
<dbReference type="SUPFAM" id="SSF161098">
    <property type="entry name" value="MetI-like"/>
    <property type="match status" value="1"/>
</dbReference>
<gene>
    <name evidence="9" type="ORF">FKZ61_12925</name>
</gene>
<evidence type="ECO:0000256" key="1">
    <source>
        <dbReference type="ARBA" id="ARBA00004651"/>
    </source>
</evidence>
<evidence type="ECO:0000256" key="7">
    <source>
        <dbReference type="RuleBase" id="RU363032"/>
    </source>
</evidence>
<reference evidence="9 10" key="1">
    <citation type="submission" date="2019-06" db="EMBL/GenBank/DDBJ databases">
        <title>Genome sequence of Litorilinea aerophila BAA-2444.</title>
        <authorList>
            <person name="Maclea K.S."/>
            <person name="Maurais E.G."/>
            <person name="Iannazzi L.C."/>
        </authorList>
    </citation>
    <scope>NUCLEOTIDE SEQUENCE [LARGE SCALE GENOMIC DNA]</scope>
    <source>
        <strain evidence="9 10">ATCC BAA-2444</strain>
    </source>
</reference>
<keyword evidence="4 7" id="KW-0812">Transmembrane</keyword>
<dbReference type="AlphaFoldDB" id="A0A540VET9"/>
<keyword evidence="10" id="KW-1185">Reference proteome</keyword>
<feature type="transmembrane region" description="Helical" evidence="7">
    <location>
        <begin position="182"/>
        <end position="200"/>
    </location>
</feature>
<dbReference type="CDD" id="cd06261">
    <property type="entry name" value="TM_PBP2"/>
    <property type="match status" value="1"/>
</dbReference>
<evidence type="ECO:0000256" key="2">
    <source>
        <dbReference type="ARBA" id="ARBA00022448"/>
    </source>
</evidence>
<dbReference type="GO" id="GO:0055085">
    <property type="term" value="P:transmembrane transport"/>
    <property type="evidence" value="ECO:0007669"/>
    <property type="project" value="InterPro"/>
</dbReference>
<dbReference type="PROSITE" id="PS50928">
    <property type="entry name" value="ABC_TM1"/>
    <property type="match status" value="1"/>
</dbReference>
<evidence type="ECO:0000259" key="8">
    <source>
        <dbReference type="PROSITE" id="PS50928"/>
    </source>
</evidence>
<proteinExistence type="inferred from homology"/>
<feature type="transmembrane region" description="Helical" evidence="7">
    <location>
        <begin position="101"/>
        <end position="122"/>
    </location>
</feature>
<keyword evidence="5 7" id="KW-1133">Transmembrane helix</keyword>
<feature type="transmembrane region" description="Helical" evidence="7">
    <location>
        <begin position="12"/>
        <end position="30"/>
    </location>
</feature>
<keyword evidence="6 7" id="KW-0472">Membrane</keyword>